<evidence type="ECO:0000256" key="12">
    <source>
        <dbReference type="PIRSR" id="PIRSR005149-1"/>
    </source>
</evidence>
<dbReference type="SUPFAM" id="SSF55856">
    <property type="entry name" value="Cytochrome b5-like heme/steroid binding domain"/>
    <property type="match status" value="1"/>
</dbReference>
<comment type="subcellular location">
    <subcellularLocation>
        <location evidence="1">Endoplasmic reticulum membrane</location>
        <topology evidence="1">Multi-pass membrane protein</topology>
    </subcellularLocation>
</comment>
<feature type="region of interest" description="Disordered" evidence="14">
    <location>
        <begin position="1"/>
        <end position="24"/>
    </location>
</feature>
<keyword evidence="17" id="KW-1185">Reference proteome</keyword>
<name>A0A6P6F8A3_BOMIM</name>
<keyword evidence="11" id="KW-0276">Fatty acid metabolism</keyword>
<keyword evidence="4 11" id="KW-0479">Metal-binding</keyword>
<organism evidence="17 19">
    <name type="scientific">Bombus impatiens</name>
    <name type="common">Bumblebee</name>
    <dbReference type="NCBI Taxonomy" id="132113"/>
    <lineage>
        <taxon>Eukaryota</taxon>
        <taxon>Metazoa</taxon>
        <taxon>Ecdysozoa</taxon>
        <taxon>Arthropoda</taxon>
        <taxon>Hexapoda</taxon>
        <taxon>Insecta</taxon>
        <taxon>Pterygota</taxon>
        <taxon>Neoptera</taxon>
        <taxon>Endopterygota</taxon>
        <taxon>Hymenoptera</taxon>
        <taxon>Apocrita</taxon>
        <taxon>Aculeata</taxon>
        <taxon>Apoidea</taxon>
        <taxon>Anthophila</taxon>
        <taxon>Apidae</taxon>
        <taxon>Bombus</taxon>
        <taxon>Pyrobombus</taxon>
    </lineage>
</organism>
<sequence>MAKTTDSIRDVRKRTTESKSELQSIENKQNNDFLVNYQNQSYNIQKFLRYHPGGTKILRYFKNRSLEKAFEEFPHSQAAFHLLQEFTLNQEKYQKYENLIDWDKAILGQVGSLGHHYWEWVNLPVYRDIKLFKSNILESLTITPWYLIPIVWIPMSLYFFYKGLARIAAINTESTVFEPLTSFIFGIFIWTMLEYVVHREVFHFKPPDNSKLFITLHFLLHGVHHKAPFDKRRLVFPILPALLVAKLLLMIYNMVFPQTIIYFILSGTMTGIGIKIFIFIDFIININDVSNVKKICLIGYMIYDLTHYYLHHGAPKFGTYMYLMKRNHNYHHFLHHDLGFGITSKLWDYIFRTNICLRQLLKPIEW</sequence>
<feature type="transmembrane region" description="Helical" evidence="15">
    <location>
        <begin position="180"/>
        <end position="197"/>
    </location>
</feature>
<dbReference type="InterPro" id="IPR018506">
    <property type="entry name" value="Cyt_B5_heme-BS"/>
</dbReference>
<dbReference type="KEGG" id="bim:100747516"/>
<feature type="binding site" evidence="12">
    <location>
        <position position="311"/>
    </location>
    <ligand>
        <name>Zn(2+)</name>
        <dbReference type="ChEBI" id="CHEBI:29105"/>
        <label>1</label>
    </ligand>
</feature>
<dbReference type="AlphaFoldDB" id="A0A6P6F8A3"/>
<evidence type="ECO:0000256" key="3">
    <source>
        <dbReference type="ARBA" id="ARBA00022692"/>
    </source>
</evidence>
<evidence type="ECO:0000259" key="16">
    <source>
        <dbReference type="PROSITE" id="PS50255"/>
    </source>
</evidence>
<comment type="cofactor">
    <cofactor evidence="11 12">
        <name>Zn(2+)</name>
        <dbReference type="ChEBI" id="CHEBI:29105"/>
    </cofactor>
    <text evidence="11 12">Binds 2 Zn(2+) ions per subunit that likely form a catalytic dimetal center.</text>
</comment>
<feature type="transmembrane region" description="Helical" evidence="15">
    <location>
        <begin position="136"/>
        <end position="160"/>
    </location>
</feature>
<dbReference type="GO" id="GO:0005789">
    <property type="term" value="C:endoplasmic reticulum membrane"/>
    <property type="evidence" value="ECO:0007669"/>
    <property type="project" value="UniProtKB-SubCell"/>
</dbReference>
<dbReference type="OrthoDB" id="2204368at2759"/>
<dbReference type="RefSeq" id="XP_024220927.1">
    <property type="nucleotide sequence ID" value="XM_024365159.2"/>
</dbReference>
<dbReference type="PANTHER" id="PTHR12863:SF1">
    <property type="entry name" value="FATTY ACID 2-HYDROXYLASE"/>
    <property type="match status" value="1"/>
</dbReference>
<evidence type="ECO:0000256" key="8">
    <source>
        <dbReference type="ARBA" id="ARBA00023004"/>
    </source>
</evidence>
<keyword evidence="2 13" id="KW-0349">Heme</keyword>
<feature type="transmembrane region" description="Helical" evidence="15">
    <location>
        <begin position="260"/>
        <end position="284"/>
    </location>
</feature>
<dbReference type="PIRSF" id="PIRSF005149">
    <property type="entry name" value="IPC-B_HD"/>
    <property type="match status" value="1"/>
</dbReference>
<dbReference type="PANTHER" id="PTHR12863">
    <property type="entry name" value="FATTY ACID HYDROXYLASE"/>
    <property type="match status" value="1"/>
</dbReference>
<gene>
    <name evidence="18 19 20" type="primary">LOC100747516</name>
</gene>
<feature type="transmembrane region" description="Helical" evidence="15">
    <location>
        <begin position="234"/>
        <end position="254"/>
    </location>
</feature>
<evidence type="ECO:0000256" key="14">
    <source>
        <dbReference type="SAM" id="MobiDB-lite"/>
    </source>
</evidence>
<comment type="function">
    <text evidence="11">Catalyzes stereospecific hydroxylation of free fatty acids at the C-2 position to produce (R)-2-hydroxy fatty acids, which are building blocks of sphingolipids and glycosphingolipids common in neural tissue and epidermis. Plays an essential role in the synthesis of galactosphingolipids of the myelin sheath. Responsible for the synthesis of sphingolipids and glycosphingolipids involved in the formation of epidermal lamellar bodies critical for skin permeability barrier. Participates in the synthesis of glycosphingolipids and a fraction of type II wax diesters in sebaceous gland, specifically regulating hair follicle homeostasis. Involved in the synthesis of sphingolipids of plasma membrane rafts, controlling lipid raft mobility and trafficking of raft-associated proteins.</text>
</comment>
<dbReference type="GO" id="GO:0005506">
    <property type="term" value="F:iron ion binding"/>
    <property type="evidence" value="ECO:0007669"/>
    <property type="project" value="UniProtKB-UniRule"/>
</dbReference>
<evidence type="ECO:0000256" key="15">
    <source>
        <dbReference type="SAM" id="Phobius"/>
    </source>
</evidence>
<evidence type="ECO:0000313" key="17">
    <source>
        <dbReference type="Proteomes" id="UP000515180"/>
    </source>
</evidence>
<feature type="domain" description="Cytochrome b5 heme-binding" evidence="16">
    <location>
        <begin position="14"/>
        <end position="92"/>
    </location>
</feature>
<feature type="binding site" evidence="12">
    <location>
        <position position="307"/>
    </location>
    <ligand>
        <name>Zn(2+)</name>
        <dbReference type="ChEBI" id="CHEBI:29105"/>
        <label>1</label>
    </ligand>
</feature>
<evidence type="ECO:0000256" key="13">
    <source>
        <dbReference type="PIRSR" id="PIRSR005149-50"/>
    </source>
</evidence>
<keyword evidence="10 11" id="KW-0472">Membrane</keyword>
<evidence type="ECO:0000256" key="11">
    <source>
        <dbReference type="PIRNR" id="PIRNR005149"/>
    </source>
</evidence>
<comment type="similarity">
    <text evidence="11">Belongs to the sterol desaturase family. SCS7 subfamily.</text>
</comment>
<keyword evidence="6 15" id="KW-1133">Transmembrane helix</keyword>
<protein>
    <recommendedName>
        <fullName evidence="11">Fatty acid 2-hydroxylase</fullName>
        <ecNumber evidence="11">1.-.-.-</ecNumber>
    </recommendedName>
</protein>
<evidence type="ECO:0000256" key="1">
    <source>
        <dbReference type="ARBA" id="ARBA00004477"/>
    </source>
</evidence>
<evidence type="ECO:0000256" key="5">
    <source>
        <dbReference type="ARBA" id="ARBA00022824"/>
    </source>
</evidence>
<dbReference type="Proteomes" id="UP000515180">
    <property type="component" value="Unplaced"/>
</dbReference>
<dbReference type="InterPro" id="IPR001199">
    <property type="entry name" value="Cyt_B5-like_heme/steroid-bd"/>
</dbReference>
<dbReference type="RefSeq" id="XP_024220928.1">
    <property type="nucleotide sequence ID" value="XM_024365160.2"/>
</dbReference>
<reference evidence="18 19" key="1">
    <citation type="submission" date="2025-04" db="UniProtKB">
        <authorList>
            <consortium name="RefSeq"/>
        </authorList>
    </citation>
    <scope>IDENTIFICATION</scope>
</reference>
<feature type="binding site" evidence="12">
    <location>
        <position position="198"/>
    </location>
    <ligand>
        <name>Zn(2+)</name>
        <dbReference type="ChEBI" id="CHEBI:29105"/>
        <label>1</label>
    </ligand>
</feature>
<proteinExistence type="inferred from homology"/>
<feature type="binding site" evidence="12">
    <location>
        <position position="331"/>
    </location>
    <ligand>
        <name>Zn(2+)</name>
        <dbReference type="ChEBI" id="CHEBI:29105"/>
        <label>1</label>
    </ligand>
</feature>
<dbReference type="GO" id="GO:0020037">
    <property type="term" value="F:heme binding"/>
    <property type="evidence" value="ECO:0007669"/>
    <property type="project" value="InterPro"/>
</dbReference>
<keyword evidence="11" id="KW-0444">Lipid biosynthesis</keyword>
<keyword evidence="9 11" id="KW-0443">Lipid metabolism</keyword>
<keyword evidence="5 11" id="KW-0256">Endoplasmic reticulum</keyword>
<dbReference type="EC" id="1.-.-.-" evidence="11"/>
<feature type="binding site" description="axial binding residue" evidence="13">
    <location>
        <position position="75"/>
    </location>
    <ligand>
        <name>heme</name>
        <dbReference type="ChEBI" id="CHEBI:30413"/>
    </ligand>
    <ligandPart>
        <name>Fe</name>
        <dbReference type="ChEBI" id="CHEBI:18248"/>
    </ligandPart>
</feature>
<dbReference type="Pfam" id="PF00173">
    <property type="entry name" value="Cyt-b5"/>
    <property type="match status" value="1"/>
</dbReference>
<keyword evidence="7 11" id="KW-0560">Oxidoreductase</keyword>
<evidence type="ECO:0000256" key="4">
    <source>
        <dbReference type="ARBA" id="ARBA00022723"/>
    </source>
</evidence>
<feature type="binding site" evidence="12">
    <location>
        <position position="203"/>
    </location>
    <ligand>
        <name>Zn(2+)</name>
        <dbReference type="ChEBI" id="CHEBI:29105"/>
        <label>1</label>
    </ligand>
</feature>
<evidence type="ECO:0000256" key="10">
    <source>
        <dbReference type="ARBA" id="ARBA00023136"/>
    </source>
</evidence>
<evidence type="ECO:0000256" key="7">
    <source>
        <dbReference type="ARBA" id="ARBA00023002"/>
    </source>
</evidence>
<dbReference type="Gene3D" id="3.10.120.10">
    <property type="entry name" value="Cytochrome b5-like heme/steroid binding domain"/>
    <property type="match status" value="1"/>
</dbReference>
<keyword evidence="12" id="KW-0862">Zinc</keyword>
<evidence type="ECO:0000313" key="20">
    <source>
        <dbReference type="RefSeq" id="XP_024220928.1"/>
    </source>
</evidence>
<feature type="binding site" evidence="12">
    <location>
        <position position="332"/>
    </location>
    <ligand>
        <name>Zn(2+)</name>
        <dbReference type="ChEBI" id="CHEBI:29105"/>
        <label>1</label>
    </ligand>
</feature>
<keyword evidence="11" id="KW-0275">Fatty acid biosynthesis</keyword>
<keyword evidence="3 15" id="KW-0812">Transmembrane</keyword>
<dbReference type="PROSITE" id="PS00191">
    <property type="entry name" value="CYTOCHROME_B5_1"/>
    <property type="match status" value="1"/>
</dbReference>
<feature type="binding site" evidence="12">
    <location>
        <position position="225"/>
    </location>
    <ligand>
        <name>Zn(2+)</name>
        <dbReference type="ChEBI" id="CHEBI:29105"/>
        <label>1</label>
    </ligand>
</feature>
<evidence type="ECO:0000256" key="2">
    <source>
        <dbReference type="ARBA" id="ARBA00022617"/>
    </source>
</evidence>
<dbReference type="InterPro" id="IPR014430">
    <property type="entry name" value="Scs7"/>
</dbReference>
<accession>A0A6P6F8A3</accession>
<evidence type="ECO:0000313" key="18">
    <source>
        <dbReference type="RefSeq" id="XP_024220926.1"/>
    </source>
</evidence>
<feature type="binding site" evidence="12">
    <location>
        <position position="221"/>
    </location>
    <ligand>
        <name>Zn(2+)</name>
        <dbReference type="ChEBI" id="CHEBI:29105"/>
        <label>1</label>
    </ligand>
</feature>
<feature type="compositionally biased region" description="Basic and acidic residues" evidence="14">
    <location>
        <begin position="1"/>
        <end position="20"/>
    </location>
</feature>
<dbReference type="RefSeq" id="XP_024220926.1">
    <property type="nucleotide sequence ID" value="XM_024365158.2"/>
</dbReference>
<evidence type="ECO:0000256" key="6">
    <source>
        <dbReference type="ARBA" id="ARBA00022989"/>
    </source>
</evidence>
<comment type="cofactor">
    <cofactor evidence="13">
        <name>Fe cation</name>
        <dbReference type="ChEBI" id="CHEBI:24875"/>
    </cofactor>
</comment>
<feature type="binding site" description="axial binding residue" evidence="13">
    <location>
        <position position="51"/>
    </location>
    <ligand>
        <name>heme</name>
        <dbReference type="ChEBI" id="CHEBI:30413"/>
    </ligand>
    <ligandPart>
        <name>Fe</name>
        <dbReference type="ChEBI" id="CHEBI:18248"/>
    </ligandPart>
</feature>
<feature type="binding site" evidence="12">
    <location>
        <position position="328"/>
    </location>
    <ligand>
        <name>Zn(2+)</name>
        <dbReference type="ChEBI" id="CHEBI:29105"/>
        <label>1</label>
    </ligand>
</feature>
<evidence type="ECO:0000313" key="19">
    <source>
        <dbReference type="RefSeq" id="XP_024220927.1"/>
    </source>
</evidence>
<dbReference type="GeneID" id="100747516"/>
<dbReference type="PROSITE" id="PS50255">
    <property type="entry name" value="CYTOCHROME_B5_2"/>
    <property type="match status" value="1"/>
</dbReference>
<dbReference type="GO" id="GO:0006633">
    <property type="term" value="P:fatty acid biosynthetic process"/>
    <property type="evidence" value="ECO:0007669"/>
    <property type="project" value="UniProtKB-KW"/>
</dbReference>
<dbReference type="CTD" id="79152"/>
<keyword evidence="8 11" id="KW-0408">Iron</keyword>
<dbReference type="InterPro" id="IPR036400">
    <property type="entry name" value="Cyt_B5-like_heme/steroid_sf"/>
</dbReference>
<dbReference type="GO" id="GO:0080132">
    <property type="term" value="F:fatty acid 2-hydroxylase activity"/>
    <property type="evidence" value="ECO:0007669"/>
    <property type="project" value="InterPro"/>
</dbReference>
<evidence type="ECO:0000256" key="9">
    <source>
        <dbReference type="ARBA" id="ARBA00023098"/>
    </source>
</evidence>
<feature type="binding site" evidence="12">
    <location>
        <position position="224"/>
    </location>
    <ligand>
        <name>Zn(2+)</name>
        <dbReference type="ChEBI" id="CHEBI:29105"/>
        <label>1</label>
    </ligand>
</feature>